<dbReference type="KEGG" id="cge:100773870"/>
<dbReference type="GO" id="GO:0031528">
    <property type="term" value="C:microvillus membrane"/>
    <property type="evidence" value="ECO:0007669"/>
    <property type="project" value="UniProtKB-SubCell"/>
</dbReference>
<dbReference type="OrthoDB" id="6229420at2759"/>
<dbReference type="GO" id="GO:0016324">
    <property type="term" value="C:apical plasma membrane"/>
    <property type="evidence" value="ECO:0007669"/>
    <property type="project" value="TreeGrafter"/>
</dbReference>
<dbReference type="InterPro" id="IPR008795">
    <property type="entry name" value="Prominin"/>
</dbReference>
<evidence type="ECO:0000256" key="4">
    <source>
        <dbReference type="ARBA" id="ARBA00022989"/>
    </source>
</evidence>
<evidence type="ECO:0000256" key="3">
    <source>
        <dbReference type="ARBA" id="ARBA00022692"/>
    </source>
</evidence>
<dbReference type="GO" id="GO:0005929">
    <property type="term" value="C:cilium"/>
    <property type="evidence" value="ECO:0007669"/>
    <property type="project" value="TreeGrafter"/>
</dbReference>
<comment type="subcellular location">
    <subcellularLocation>
        <location evidence="1">Cell projection</location>
        <location evidence="1">Microvillus membrane</location>
        <topology evidence="1">Multi-pass membrane protein</topology>
    </subcellularLocation>
</comment>
<dbReference type="Pfam" id="PF05478">
    <property type="entry name" value="Prominin"/>
    <property type="match status" value="1"/>
</dbReference>
<keyword evidence="5 8" id="KW-0472">Membrane</keyword>
<reference evidence="9" key="1">
    <citation type="journal article" date="2018" name="Biotechnol. Bioeng.">
        <title>A reference genome of the Chinese hamster based on a hybrid assembly strategy.</title>
        <authorList>
            <person name="Rupp O."/>
            <person name="MacDonald M.L."/>
            <person name="Li S."/>
            <person name="Dhiman H."/>
            <person name="Polson S."/>
            <person name="Griep S."/>
            <person name="Heffner K."/>
            <person name="Hernandez I."/>
            <person name="Brinkrolf K."/>
            <person name="Jadhav V."/>
            <person name="Samoudi M."/>
            <person name="Hao H."/>
            <person name="Kingham B."/>
            <person name="Goesmann A."/>
            <person name="Betenbaugh M.J."/>
            <person name="Lewis N.E."/>
            <person name="Borth N."/>
            <person name="Lee K.H."/>
        </authorList>
    </citation>
    <scope>NUCLEOTIDE SEQUENCE [LARGE SCALE GENOMIC DNA]</scope>
    <source>
        <strain evidence="9">17A/GY</strain>
    </source>
</reference>
<name>A0A9J7GZV4_CRIGR</name>
<dbReference type="GO" id="GO:0015485">
    <property type="term" value="F:cholesterol binding"/>
    <property type="evidence" value="ECO:0007669"/>
    <property type="project" value="TreeGrafter"/>
</dbReference>
<feature type="transmembrane region" description="Helical" evidence="8">
    <location>
        <begin position="536"/>
        <end position="556"/>
    </location>
</feature>
<keyword evidence="7" id="KW-0175">Coiled coil</keyword>
<organism evidence="9 10">
    <name type="scientific">Cricetulus griseus</name>
    <name type="common">Chinese hamster</name>
    <name type="synonym">Cricetulus barabensis griseus</name>
    <dbReference type="NCBI Taxonomy" id="10029"/>
    <lineage>
        <taxon>Eukaryota</taxon>
        <taxon>Metazoa</taxon>
        <taxon>Chordata</taxon>
        <taxon>Craniata</taxon>
        <taxon>Vertebrata</taxon>
        <taxon>Euteleostomi</taxon>
        <taxon>Mammalia</taxon>
        <taxon>Eutheria</taxon>
        <taxon>Euarchontoglires</taxon>
        <taxon>Glires</taxon>
        <taxon>Rodentia</taxon>
        <taxon>Myomorpha</taxon>
        <taxon>Muroidea</taxon>
        <taxon>Cricetidae</taxon>
        <taxon>Cricetinae</taxon>
        <taxon>Cricetulus</taxon>
    </lineage>
</organism>
<evidence type="ECO:0000256" key="8">
    <source>
        <dbReference type="SAM" id="Phobius"/>
    </source>
</evidence>
<feature type="coiled-coil region" evidence="7">
    <location>
        <begin position="387"/>
        <end position="427"/>
    </location>
</feature>
<dbReference type="RefSeq" id="XP_035302932.1">
    <property type="nucleotide sequence ID" value="XM_035447041.1"/>
</dbReference>
<comment type="similarity">
    <text evidence="2">Belongs to the prominin family.</text>
</comment>
<keyword evidence="4 8" id="KW-1133">Transmembrane helix</keyword>
<evidence type="ECO:0000256" key="1">
    <source>
        <dbReference type="ARBA" id="ARBA00004475"/>
    </source>
</evidence>
<protein>
    <submittedName>
        <fullName evidence="10">Prominin-2</fullName>
    </submittedName>
</protein>
<dbReference type="GO" id="GO:0071914">
    <property type="term" value="C:prominosome"/>
    <property type="evidence" value="ECO:0007669"/>
    <property type="project" value="TreeGrafter"/>
</dbReference>
<dbReference type="Proteomes" id="UP001108280">
    <property type="component" value="Chromosome 6"/>
</dbReference>
<dbReference type="GeneID" id="100773870"/>
<feature type="transmembrane region" description="Helical" evidence="8">
    <location>
        <begin position="229"/>
        <end position="254"/>
    </location>
</feature>
<evidence type="ECO:0000313" key="10">
    <source>
        <dbReference type="RefSeq" id="XP_035302932.1"/>
    </source>
</evidence>
<sequence length="590" mass="66213">MRKETLRPRATLLALQVSIDHLRALNTTSVELQEGQRDLEAPVQAHRERLLTLLKESWCQGNCQGALSQASALQLGADFSQVPPVDDVLHRLKGVPEANFSSIVEKENATFNSLPLLVAVQTANVITDMKKALAEPPEGVRILAQEFPSSEAASFWSQALEELEQYSRPYLQEVQRYETYRWILGCVLCSGILIVVICNLLGLSLGIWGLSAREDPSHSETKGEAGARFLMAGVAFSFLFAAPLILLVFTTFLVGGNVQTLVCRSWESGELYEFADTPGNLPPSMNLSYLLGLRMNISVLQAYRQCKAGAALWKVLQLNDSYDLDTHLDIKQYAHKFEQELQNFKVEVKDLELLSPAAHRDLEALQGSGLEKIHYGDFLVQIQKPVVKTDMEQLAQELEELAQAQNNSVLRHQLQEEARQLRSLYQEKVVPQQSLVAKLSLSVRALESSAPELQVDTSDVLGIVNRLKGELPSQTSYIIRNVSECLLIREMGYFSQYVAWVREEVTQHIATCQPLSGALDNGHVILCDMMADPWNAFWFCLGWCTFFLIPSIIFAVKTSKYFRPIRKRLSSTSSEETQLFHIPRVTSLKL</sequence>
<evidence type="ECO:0000256" key="5">
    <source>
        <dbReference type="ARBA" id="ARBA00023136"/>
    </source>
</evidence>
<keyword evidence="3 8" id="KW-0812">Transmembrane</keyword>
<evidence type="ECO:0000256" key="6">
    <source>
        <dbReference type="ARBA" id="ARBA00023180"/>
    </source>
</evidence>
<dbReference type="CTD" id="150696"/>
<reference evidence="10" key="3">
    <citation type="submission" date="2025-08" db="UniProtKB">
        <authorList>
            <consortium name="RefSeq"/>
        </authorList>
    </citation>
    <scope>IDENTIFICATION</scope>
    <source>
        <strain evidence="10">17A/GY</strain>
        <tissue evidence="10">Liver</tissue>
    </source>
</reference>
<dbReference type="PANTHER" id="PTHR22730:SF6">
    <property type="entry name" value="PROMININ-2"/>
    <property type="match status" value="1"/>
</dbReference>
<reference evidence="9" key="2">
    <citation type="journal article" date="2020" name="Biotechnol. Bioeng.">
        <title>Chromosome-scale scaffolds for the Chinese hamster reference genome assembly to facilitate the study of the CHO epigenome.</title>
        <authorList>
            <person name="Hilliard W."/>
            <person name="MacDonald M."/>
            <person name="Lee K.H."/>
        </authorList>
    </citation>
    <scope>NUCLEOTIDE SEQUENCE [LARGE SCALE GENOMIC DNA]</scope>
    <source>
        <strain evidence="9">17A/GY</strain>
    </source>
</reference>
<keyword evidence="6" id="KW-0325">Glycoprotein</keyword>
<keyword evidence="9" id="KW-1185">Reference proteome</keyword>
<dbReference type="GO" id="GO:0009986">
    <property type="term" value="C:cell surface"/>
    <property type="evidence" value="ECO:0007669"/>
    <property type="project" value="TreeGrafter"/>
</dbReference>
<evidence type="ECO:0000256" key="7">
    <source>
        <dbReference type="SAM" id="Coils"/>
    </source>
</evidence>
<proteinExistence type="inferred from homology"/>
<feature type="transmembrane region" description="Helical" evidence="8">
    <location>
        <begin position="182"/>
        <end position="208"/>
    </location>
</feature>
<dbReference type="RefSeq" id="XP_035299001.1">
    <property type="nucleotide sequence ID" value="XM_035443110.1"/>
</dbReference>
<accession>A0A9J7GZV4</accession>
<dbReference type="AlphaFoldDB" id="A0A9J7GZV4"/>
<dbReference type="PANTHER" id="PTHR22730">
    <property type="entry name" value="PROMININ PROM PROTEIN"/>
    <property type="match status" value="1"/>
</dbReference>
<gene>
    <name evidence="10" type="primary">Prom2</name>
</gene>
<evidence type="ECO:0000256" key="2">
    <source>
        <dbReference type="ARBA" id="ARBA00006058"/>
    </source>
</evidence>
<evidence type="ECO:0000313" key="9">
    <source>
        <dbReference type="Proteomes" id="UP001108280"/>
    </source>
</evidence>